<feature type="domain" description="DUF1206" evidence="2">
    <location>
        <begin position="196"/>
        <end position="265"/>
    </location>
</feature>
<dbReference type="Proteomes" id="UP000199558">
    <property type="component" value="Unassembled WGS sequence"/>
</dbReference>
<feature type="domain" description="DUF1206" evidence="2">
    <location>
        <begin position="27"/>
        <end position="91"/>
    </location>
</feature>
<feature type="transmembrane region" description="Helical" evidence="1">
    <location>
        <begin position="189"/>
        <end position="219"/>
    </location>
</feature>
<evidence type="ECO:0000256" key="1">
    <source>
        <dbReference type="SAM" id="Phobius"/>
    </source>
</evidence>
<feature type="transmembrane region" description="Helical" evidence="1">
    <location>
        <begin position="148"/>
        <end position="169"/>
    </location>
</feature>
<dbReference type="EMBL" id="FLRH01000003">
    <property type="protein sequence ID" value="SBT63695.1"/>
    <property type="molecule type" value="Genomic_DNA"/>
</dbReference>
<dbReference type="STRING" id="946078.GA0070622_0653"/>
<proteinExistence type="predicted"/>
<evidence type="ECO:0000313" key="3">
    <source>
        <dbReference type="EMBL" id="SBT63695.1"/>
    </source>
</evidence>
<gene>
    <name evidence="3" type="ORF">GA0070622_0653</name>
</gene>
<feature type="transmembrane region" description="Helical" evidence="1">
    <location>
        <begin position="29"/>
        <end position="48"/>
    </location>
</feature>
<reference evidence="4" key="1">
    <citation type="submission" date="2016-06" db="EMBL/GenBank/DDBJ databases">
        <authorList>
            <person name="Varghese N."/>
            <person name="Submissions Spin"/>
        </authorList>
    </citation>
    <scope>NUCLEOTIDE SEQUENCE [LARGE SCALE GENOMIC DNA]</scope>
    <source>
        <strain evidence="4">DSM 45794</strain>
    </source>
</reference>
<protein>
    <recommendedName>
        <fullName evidence="2">DUF1206 domain-containing protein</fullName>
    </recommendedName>
</protein>
<accession>A0A1A9B2G8</accession>
<keyword evidence="1" id="KW-0472">Membrane</keyword>
<feature type="transmembrane region" description="Helical" evidence="1">
    <location>
        <begin position="68"/>
        <end position="90"/>
    </location>
</feature>
<dbReference type="Pfam" id="PF06724">
    <property type="entry name" value="DUF1206"/>
    <property type="match status" value="3"/>
</dbReference>
<dbReference type="RefSeq" id="WP_091568284.1">
    <property type="nucleotide sequence ID" value="NZ_FLRH01000003.1"/>
</dbReference>
<keyword evidence="1" id="KW-0812">Transmembrane</keyword>
<keyword evidence="4" id="KW-1185">Reference proteome</keyword>
<name>A0A1A9B2G8_9ACTN</name>
<feature type="domain" description="DUF1206" evidence="2">
    <location>
        <begin position="104"/>
        <end position="171"/>
    </location>
</feature>
<keyword evidence="1" id="KW-1133">Transmembrane helix</keyword>
<feature type="transmembrane region" description="Helical" evidence="1">
    <location>
        <begin position="102"/>
        <end position="122"/>
    </location>
</feature>
<sequence>MSSLSARTRGAASRAADNSWLERLTRAGFVGYGILHLLFAYVIMKVALGGPAADGDQSGAMQQIADEPFGAALIGAIVVGLVAMAVWQVLEIVRERRLGERAASAGRAAFYLYLAFSGVKVLRGKKSSSADTQQDAAAGLLASDAGRVAVMTAGLVLAGIGVWLAIVGITRRFEKHLHVGRMAAATRRLVGRLGTVGFTAKGLAYAIAGILFVVAAWRYDPEKARGLDAALRALADESYGTWLLLVVGVGFTAYGLFAVTEARYRKV</sequence>
<dbReference type="InterPro" id="IPR009597">
    <property type="entry name" value="DUF1206"/>
</dbReference>
<evidence type="ECO:0000259" key="2">
    <source>
        <dbReference type="Pfam" id="PF06724"/>
    </source>
</evidence>
<feature type="transmembrane region" description="Helical" evidence="1">
    <location>
        <begin position="239"/>
        <end position="259"/>
    </location>
</feature>
<dbReference type="AlphaFoldDB" id="A0A1A9B2G8"/>
<dbReference type="OrthoDB" id="4552598at2"/>
<organism evidence="3 4">
    <name type="scientific">Micromonospora sediminicola</name>
    <dbReference type="NCBI Taxonomy" id="946078"/>
    <lineage>
        <taxon>Bacteria</taxon>
        <taxon>Bacillati</taxon>
        <taxon>Actinomycetota</taxon>
        <taxon>Actinomycetes</taxon>
        <taxon>Micromonosporales</taxon>
        <taxon>Micromonosporaceae</taxon>
        <taxon>Micromonospora</taxon>
    </lineage>
</organism>
<evidence type="ECO:0000313" key="4">
    <source>
        <dbReference type="Proteomes" id="UP000199558"/>
    </source>
</evidence>